<dbReference type="AlphaFoldDB" id="A0A139WYV9"/>
<sequence length="70" mass="7736">MCLATTNTVSQNISAILQDLPRYAEFLVNSSQPPTPSPTGRGGFLVADRSLVTDRWLLVTAHWLLVTAHW</sequence>
<evidence type="ECO:0000313" key="2">
    <source>
        <dbReference type="Proteomes" id="UP000076925"/>
    </source>
</evidence>
<dbReference type="RefSeq" id="WP_017746111.1">
    <property type="nucleotide sequence ID" value="NZ_KQ976354.1"/>
</dbReference>
<gene>
    <name evidence="1" type="ORF">WA1_39520</name>
</gene>
<keyword evidence="2" id="KW-1185">Reference proteome</keyword>
<comment type="caution">
    <text evidence="1">The sequence shown here is derived from an EMBL/GenBank/DDBJ whole genome shotgun (WGS) entry which is preliminary data.</text>
</comment>
<dbReference type="EMBL" id="ANNX02000046">
    <property type="protein sequence ID" value="KYC37562.1"/>
    <property type="molecule type" value="Genomic_DNA"/>
</dbReference>
<dbReference type="Proteomes" id="UP000076925">
    <property type="component" value="Unassembled WGS sequence"/>
</dbReference>
<proteinExistence type="predicted"/>
<protein>
    <submittedName>
        <fullName evidence="1">Uncharacterized protein</fullName>
    </submittedName>
</protein>
<reference evidence="1 2" key="1">
    <citation type="journal article" date="2013" name="Genome Biol. Evol.">
        <title>Genomes of Stigonematalean cyanobacteria (subsection V) and the evolution of oxygenic photosynthesis from prokaryotes to plastids.</title>
        <authorList>
            <person name="Dagan T."/>
            <person name="Roettger M."/>
            <person name="Stucken K."/>
            <person name="Landan G."/>
            <person name="Koch R."/>
            <person name="Major P."/>
            <person name="Gould S.B."/>
            <person name="Goremykin V.V."/>
            <person name="Rippka R."/>
            <person name="Tandeau de Marsac N."/>
            <person name="Gugger M."/>
            <person name="Lockhart P.J."/>
            <person name="Allen J.F."/>
            <person name="Brune I."/>
            <person name="Maus I."/>
            <person name="Puhler A."/>
            <person name="Martin W.F."/>
        </authorList>
    </citation>
    <scope>NUCLEOTIDE SEQUENCE [LARGE SCALE GENOMIC DNA]</scope>
    <source>
        <strain evidence="1 2">PCC 7110</strain>
    </source>
</reference>
<name>A0A139WYV9_9CYAN</name>
<evidence type="ECO:0000313" key="1">
    <source>
        <dbReference type="EMBL" id="KYC37562.1"/>
    </source>
</evidence>
<accession>A0A139WYV9</accession>
<organism evidence="1 2">
    <name type="scientific">Scytonema hofmannii PCC 7110</name>
    <dbReference type="NCBI Taxonomy" id="128403"/>
    <lineage>
        <taxon>Bacteria</taxon>
        <taxon>Bacillati</taxon>
        <taxon>Cyanobacteriota</taxon>
        <taxon>Cyanophyceae</taxon>
        <taxon>Nostocales</taxon>
        <taxon>Scytonemataceae</taxon>
        <taxon>Scytonema</taxon>
    </lineage>
</organism>